<protein>
    <submittedName>
        <fullName evidence="1">Uncharacterized protein</fullName>
    </submittedName>
</protein>
<gene>
    <name evidence="1" type="ORF">M5D96_009661</name>
</gene>
<comment type="caution">
    <text evidence="1">The sequence shown here is derived from an EMBL/GenBank/DDBJ whole genome shotgun (WGS) entry which is preliminary data.</text>
</comment>
<accession>A0A9P9YIA1</accession>
<evidence type="ECO:0000313" key="2">
    <source>
        <dbReference type="Proteomes" id="UP001059596"/>
    </source>
</evidence>
<keyword evidence="2" id="KW-1185">Reference proteome</keyword>
<organism evidence="1 2">
    <name type="scientific">Drosophila gunungcola</name>
    <name type="common">fruit fly</name>
    <dbReference type="NCBI Taxonomy" id="103775"/>
    <lineage>
        <taxon>Eukaryota</taxon>
        <taxon>Metazoa</taxon>
        <taxon>Ecdysozoa</taxon>
        <taxon>Arthropoda</taxon>
        <taxon>Hexapoda</taxon>
        <taxon>Insecta</taxon>
        <taxon>Pterygota</taxon>
        <taxon>Neoptera</taxon>
        <taxon>Endopterygota</taxon>
        <taxon>Diptera</taxon>
        <taxon>Brachycera</taxon>
        <taxon>Muscomorpha</taxon>
        <taxon>Ephydroidea</taxon>
        <taxon>Drosophilidae</taxon>
        <taxon>Drosophila</taxon>
        <taxon>Sophophora</taxon>
    </lineage>
</organism>
<dbReference type="Proteomes" id="UP001059596">
    <property type="component" value="Unassembled WGS sequence"/>
</dbReference>
<name>A0A9P9YIA1_9MUSC</name>
<dbReference type="AlphaFoldDB" id="A0A9P9YIA1"/>
<dbReference type="EMBL" id="JAMKOV010000012">
    <property type="protein sequence ID" value="KAI8037509.1"/>
    <property type="molecule type" value="Genomic_DNA"/>
</dbReference>
<evidence type="ECO:0000313" key="1">
    <source>
        <dbReference type="EMBL" id="KAI8037509.1"/>
    </source>
</evidence>
<reference evidence="1" key="1">
    <citation type="journal article" date="2023" name="Genome Biol. Evol.">
        <title>Long-read-based Genome Assembly of Drosophila gunungcola Reveals Fewer Chemosensory Genes in Flower-breeding Species.</title>
        <authorList>
            <person name="Negi A."/>
            <person name="Liao B.Y."/>
            <person name="Yeh S.D."/>
        </authorList>
    </citation>
    <scope>NUCLEOTIDE SEQUENCE</scope>
    <source>
        <strain evidence="1">Sukarami</strain>
    </source>
</reference>
<proteinExistence type="predicted"/>
<sequence>MLFRNRPACKRRSPEVYRNLSEQKTAKREPSEGYTLFDDLHLSWRQRIWFNMRSLYCCGKPGIK</sequence>